<dbReference type="Pfam" id="PF05932">
    <property type="entry name" value="CesT"/>
    <property type="match status" value="1"/>
</dbReference>
<dbReference type="GO" id="GO:0030254">
    <property type="term" value="P:protein secretion by the type III secretion system"/>
    <property type="evidence" value="ECO:0007669"/>
    <property type="project" value="InterPro"/>
</dbReference>
<proteinExistence type="predicted"/>
<dbReference type="InterPro" id="IPR010261">
    <property type="entry name" value="Tir_chaperone"/>
</dbReference>
<sequence length="154" mass="16546">MNPAFSSLLAALARELDLPGIEIRDGDPSCLLGIDDFEVSLRCLSAEQVMIFTVVAPLPARKRDELYAALLDANTFFHQTQGFTLAAREDTGVTLQGTLPLAALTDTNVGTWVGNFVNVAEHWQERCLACDEAAADTPEAPAVDPALMGGMLRI</sequence>
<gene>
    <name evidence="1" type="ORF">DESPIGER_2413</name>
</gene>
<dbReference type="RefSeq" id="WP_072337087.1">
    <property type="nucleotide sequence ID" value="NZ_JAXXLW010000021.1"/>
</dbReference>
<name>A0A1K1LHR3_9BACT</name>
<organism evidence="1 2">
    <name type="scientific">Desulfovibrio piger</name>
    <dbReference type="NCBI Taxonomy" id="901"/>
    <lineage>
        <taxon>Bacteria</taxon>
        <taxon>Pseudomonadati</taxon>
        <taxon>Thermodesulfobacteriota</taxon>
        <taxon>Desulfovibrionia</taxon>
        <taxon>Desulfovibrionales</taxon>
        <taxon>Desulfovibrionaceae</taxon>
        <taxon>Desulfovibrio</taxon>
    </lineage>
</organism>
<reference evidence="2" key="1">
    <citation type="submission" date="2016-10" db="EMBL/GenBank/DDBJ databases">
        <authorList>
            <person name="Wegmann U."/>
        </authorList>
    </citation>
    <scope>NUCLEOTIDE SEQUENCE [LARGE SCALE GENOMIC DNA]</scope>
</reference>
<keyword evidence="2" id="KW-1185">Reference proteome</keyword>
<protein>
    <submittedName>
        <fullName evidence="1">Uncharacterized protein</fullName>
    </submittedName>
</protein>
<dbReference type="EMBL" id="LT630450">
    <property type="protein sequence ID" value="SFV74234.1"/>
    <property type="molecule type" value="Genomic_DNA"/>
</dbReference>
<dbReference type="KEGG" id="dpg:DESPIGER_2413"/>
<dbReference type="Proteomes" id="UP000186323">
    <property type="component" value="Chromosome I"/>
</dbReference>
<dbReference type="Gene3D" id="3.30.1460.10">
    <property type="match status" value="1"/>
</dbReference>
<dbReference type="CDD" id="cd16364">
    <property type="entry name" value="T3SC_I-like"/>
    <property type="match status" value="1"/>
</dbReference>
<dbReference type="SUPFAM" id="SSF69635">
    <property type="entry name" value="Type III secretory system chaperone-like"/>
    <property type="match status" value="1"/>
</dbReference>
<dbReference type="AlphaFoldDB" id="A0A1K1LHR3"/>
<accession>A0A1K1LHR3</accession>
<evidence type="ECO:0000313" key="2">
    <source>
        <dbReference type="Proteomes" id="UP000186323"/>
    </source>
</evidence>
<evidence type="ECO:0000313" key="1">
    <source>
        <dbReference type="EMBL" id="SFV74234.1"/>
    </source>
</evidence>
<dbReference type="OrthoDB" id="5455207at2"/>